<evidence type="ECO:0000256" key="1">
    <source>
        <dbReference type="ARBA" id="ARBA00010333"/>
    </source>
</evidence>
<comment type="similarity">
    <text evidence="1">Belongs to the bacterial solute-binding protein 3 family.</text>
</comment>
<evidence type="ECO:0000256" key="2">
    <source>
        <dbReference type="ARBA" id="ARBA00022729"/>
    </source>
</evidence>
<dbReference type="InterPro" id="IPR001638">
    <property type="entry name" value="Solute-binding_3/MltF_N"/>
</dbReference>
<name>A0A919CKA8_9GAMM</name>
<keyword evidence="2 3" id="KW-0732">Signal</keyword>
<dbReference type="Pfam" id="PF00497">
    <property type="entry name" value="SBP_bac_3"/>
    <property type="match status" value="1"/>
</dbReference>
<proteinExistence type="inferred from homology"/>
<evidence type="ECO:0000313" key="5">
    <source>
        <dbReference type="EMBL" id="GHD32617.1"/>
    </source>
</evidence>
<dbReference type="SUPFAM" id="SSF53850">
    <property type="entry name" value="Periplasmic binding protein-like II"/>
    <property type="match status" value="1"/>
</dbReference>
<reference evidence="5" key="1">
    <citation type="journal article" date="2014" name="Int. J. Syst. Evol. Microbiol.">
        <title>Complete genome sequence of Corynebacterium casei LMG S-19264T (=DSM 44701T), isolated from a smear-ripened cheese.</title>
        <authorList>
            <consortium name="US DOE Joint Genome Institute (JGI-PGF)"/>
            <person name="Walter F."/>
            <person name="Albersmeier A."/>
            <person name="Kalinowski J."/>
            <person name="Ruckert C."/>
        </authorList>
    </citation>
    <scope>NUCLEOTIDE SEQUENCE</scope>
    <source>
        <strain evidence="5">KCTC 23430</strain>
    </source>
</reference>
<keyword evidence="6" id="KW-1185">Reference proteome</keyword>
<dbReference type="Proteomes" id="UP000644693">
    <property type="component" value="Unassembled WGS sequence"/>
</dbReference>
<evidence type="ECO:0000259" key="4">
    <source>
        <dbReference type="SMART" id="SM00062"/>
    </source>
</evidence>
<evidence type="ECO:0000256" key="3">
    <source>
        <dbReference type="SAM" id="SignalP"/>
    </source>
</evidence>
<dbReference type="PANTHER" id="PTHR35936">
    <property type="entry name" value="MEMBRANE-BOUND LYTIC MUREIN TRANSGLYCOSYLASE F"/>
    <property type="match status" value="1"/>
</dbReference>
<accession>A0A919CKA8</accession>
<dbReference type="EMBL" id="BMYM01000001">
    <property type="protein sequence ID" value="GHD32617.1"/>
    <property type="molecule type" value="Genomic_DNA"/>
</dbReference>
<comment type="caution">
    <text evidence="5">The sequence shown here is derived from an EMBL/GenBank/DDBJ whole genome shotgun (WGS) entry which is preliminary data.</text>
</comment>
<dbReference type="RefSeq" id="WP_189477131.1">
    <property type="nucleotide sequence ID" value="NZ_BMYM01000001.1"/>
</dbReference>
<evidence type="ECO:0000313" key="6">
    <source>
        <dbReference type="Proteomes" id="UP000644693"/>
    </source>
</evidence>
<dbReference type="AlphaFoldDB" id="A0A919CKA8"/>
<feature type="chain" id="PRO_5037548672" evidence="3">
    <location>
        <begin position="21"/>
        <end position="250"/>
    </location>
</feature>
<dbReference type="PANTHER" id="PTHR35936:SF35">
    <property type="entry name" value="L-CYSTINE-BINDING PROTEIN TCYJ"/>
    <property type="match status" value="1"/>
</dbReference>
<dbReference type="SMART" id="SM00062">
    <property type="entry name" value="PBPb"/>
    <property type="match status" value="1"/>
</dbReference>
<feature type="signal peptide" evidence="3">
    <location>
        <begin position="1"/>
        <end position="20"/>
    </location>
</feature>
<reference evidence="5" key="2">
    <citation type="submission" date="2020-09" db="EMBL/GenBank/DDBJ databases">
        <authorList>
            <person name="Sun Q."/>
            <person name="Kim S."/>
        </authorList>
    </citation>
    <scope>NUCLEOTIDE SEQUENCE</scope>
    <source>
        <strain evidence="5">KCTC 23430</strain>
    </source>
</reference>
<sequence length="250" mass="28090">MQIRWLLVALLLLATVRASAETPAPVTMMTNTWPPYVDAQLPEGGLALELVTHIFQQAGLPVDNSIERWPRAMEGVRVGLYDVLGAAWRDEERERDFIYSDPYLLNDTILVTTKAANRRPRSLEQLAGSRIGVLEDYSYGMDLKGIDGVSLVVENHMIQSLMNLFNGKVDYVIGDNRVIALMLSEYLEDRRGELTPLDITLPKRGLYVAASRSKVGTEDLIARFNTALAKARSDGSYQRIVDAWNQRYAM</sequence>
<feature type="domain" description="Solute-binding protein family 3/N-terminal" evidence="4">
    <location>
        <begin position="25"/>
        <end position="247"/>
    </location>
</feature>
<gene>
    <name evidence="5" type="ORF">GCM10007053_17130</name>
</gene>
<protein>
    <submittedName>
        <fullName evidence="5">Amino acid ABC transporter substrate-binding protein</fullName>
    </submittedName>
</protein>
<dbReference type="Gene3D" id="3.40.190.10">
    <property type="entry name" value="Periplasmic binding protein-like II"/>
    <property type="match status" value="2"/>
</dbReference>
<organism evidence="5 6">
    <name type="scientific">Parahalioglobus pacificus</name>
    <dbReference type="NCBI Taxonomy" id="930806"/>
    <lineage>
        <taxon>Bacteria</taxon>
        <taxon>Pseudomonadati</taxon>
        <taxon>Pseudomonadota</taxon>
        <taxon>Gammaproteobacteria</taxon>
        <taxon>Cellvibrionales</taxon>
        <taxon>Halieaceae</taxon>
        <taxon>Parahalioglobus</taxon>
    </lineage>
</organism>